<feature type="coiled-coil region" evidence="1">
    <location>
        <begin position="272"/>
        <end position="299"/>
    </location>
</feature>
<dbReference type="RefSeq" id="WP_101901273.1">
    <property type="nucleotide sequence ID" value="NZ_CP025491.2"/>
</dbReference>
<evidence type="ECO:0008006" key="4">
    <source>
        <dbReference type="Google" id="ProtNLM"/>
    </source>
</evidence>
<proteinExistence type="predicted"/>
<organism evidence="2 3">
    <name type="scientific">Legionella sainthelensi</name>
    <dbReference type="NCBI Taxonomy" id="28087"/>
    <lineage>
        <taxon>Bacteria</taxon>
        <taxon>Pseudomonadati</taxon>
        <taxon>Pseudomonadota</taxon>
        <taxon>Gammaproteobacteria</taxon>
        <taxon>Legionellales</taxon>
        <taxon>Legionellaceae</taxon>
        <taxon>Legionella</taxon>
    </lineage>
</organism>
<dbReference type="KEGG" id="lsh:CAB17_18320"/>
<dbReference type="Proteomes" id="UP000234343">
    <property type="component" value="Chromosome"/>
</dbReference>
<evidence type="ECO:0000256" key="1">
    <source>
        <dbReference type="SAM" id="Coils"/>
    </source>
</evidence>
<protein>
    <recommendedName>
        <fullName evidence="4">Purine NTPase</fullName>
    </recommendedName>
</protein>
<evidence type="ECO:0000313" key="3">
    <source>
        <dbReference type="Proteomes" id="UP000234343"/>
    </source>
</evidence>
<feature type="coiled-coil region" evidence="1">
    <location>
        <begin position="399"/>
        <end position="426"/>
    </location>
</feature>
<dbReference type="EMBL" id="CP025491">
    <property type="protein sequence ID" value="AUH73779.1"/>
    <property type="molecule type" value="Genomic_DNA"/>
</dbReference>
<accession>A0A2H5FQD4</accession>
<reference evidence="2 3" key="1">
    <citation type="submission" date="2017-12" db="EMBL/GenBank/DDBJ databases">
        <title>Legionella sainthelensi LA01-117, whole genome sequence of a clinical isolate from New Zealand.</title>
        <authorList>
            <person name="Cree S.L."/>
            <person name="Slow S."/>
            <person name="Kennedy M.A."/>
            <person name="Murdoch D.R."/>
            <person name="Biggs P.J."/>
            <person name="Anderson T."/>
        </authorList>
    </citation>
    <scope>NUCLEOTIDE SEQUENCE [LARGE SCALE GENOMIC DNA]</scope>
    <source>
        <strain evidence="2 3">LA01-117</strain>
    </source>
</reference>
<gene>
    <name evidence="2" type="ORF">CAB17_18320</name>
</gene>
<dbReference type="AlphaFoldDB" id="A0A2H5FQD4"/>
<keyword evidence="1" id="KW-0175">Coiled coil</keyword>
<sequence length="624" mass="72278">MLSKRERFQQWRGIKSDDELQILEVALLISEYVNSVDRLEIIKADAESKFNDFNQDNSRSWATAVFTKLFIDEAIAQLPETAAQEKALLIHLSTILTQLYENWKKDTAQNVTVLIDTIEKLIAINTIPFTDKKQYKTFLFSSYMLFHIIRLSLNELNWSMQMMASLIIDIEQMKLKITYFLEKIEEKELQLGQIENGEVGANKTENDPLNSIKILLNKRYFKVLSQTPLLRERTQTALFYPIEIKPKKKDILASLTEFEADIDRVSSGIERLIELRNKKAEIELKIENINKLIAAAQDNERRITGRKYFLDFITSHSQLYQTLLENTEGVVKLQLLEKKAQLEKAIESPDLSSGVVNGLSWVASPLTIAYRTATPQMIQDTFSSTLPATLDSDCKIKLKELAQICMSDLKKQLEKKENQIIAINNRFFNQDEKIKQLITHESSEQLAVLQKANDALKEAVQANTKLVVHIKENLHFLNDLKSKRETLNEFIRLHDTILVKICNFLSQFFSFFKTEKVQMIDEASTLKKQVNKLAAEYQNSIDQQMLQMEQNPFFDEKIKNHIKRRLKAEDRDMNLEKKNCIAPDRQNVRILMDNLPDLFAKNIPPAKEHLEEAQITKESILVFS</sequence>
<feature type="coiled-coil region" evidence="1">
    <location>
        <begin position="516"/>
        <end position="543"/>
    </location>
</feature>
<name>A0A2H5FQD4_9GAMM</name>
<keyword evidence="3" id="KW-1185">Reference proteome</keyword>
<evidence type="ECO:0000313" key="2">
    <source>
        <dbReference type="EMBL" id="AUH73779.1"/>
    </source>
</evidence>